<evidence type="ECO:0000313" key="3">
    <source>
        <dbReference type="Proteomes" id="UP001567350"/>
    </source>
</evidence>
<keyword evidence="1" id="KW-0812">Transmembrane</keyword>
<dbReference type="EMBL" id="JBGJLR010000012">
    <property type="protein sequence ID" value="MEZ2740076.1"/>
    <property type="molecule type" value="Genomic_DNA"/>
</dbReference>
<feature type="transmembrane region" description="Helical" evidence="1">
    <location>
        <begin position="27"/>
        <end position="48"/>
    </location>
</feature>
<dbReference type="NCBIfam" id="TIGR04438">
    <property type="entry name" value="small_Trp_rich"/>
    <property type="match status" value="1"/>
</dbReference>
<evidence type="ECO:0000313" key="2">
    <source>
        <dbReference type="EMBL" id="MEZ2740076.1"/>
    </source>
</evidence>
<dbReference type="InterPro" id="IPR031044">
    <property type="entry name" value="Small_Trp_rich"/>
</dbReference>
<name>A0ABV4IE15_9BURK</name>
<accession>A0ABV4IE15</accession>
<sequence length="84" mass="9612">MWLLSAVTVLALLRVLAHLDVVDVGGISALSWWWVVGGFALSAAWFSYADRSGLSTRKAMERLDQRKQERIQKQRELLGSRRKR</sequence>
<evidence type="ECO:0000256" key="1">
    <source>
        <dbReference type="SAM" id="Phobius"/>
    </source>
</evidence>
<proteinExistence type="predicted"/>
<keyword evidence="3" id="KW-1185">Reference proteome</keyword>
<dbReference type="Proteomes" id="UP001567350">
    <property type="component" value="Unassembled WGS sequence"/>
</dbReference>
<gene>
    <name evidence="2" type="ORF">ACBP88_11565</name>
</gene>
<keyword evidence="1" id="KW-1133">Transmembrane helix</keyword>
<organism evidence="2 3">
    <name type="scientific">Comamonas jiangduensis</name>
    <dbReference type="NCBI Taxonomy" id="1194168"/>
    <lineage>
        <taxon>Bacteria</taxon>
        <taxon>Pseudomonadati</taxon>
        <taxon>Pseudomonadota</taxon>
        <taxon>Betaproteobacteria</taxon>
        <taxon>Burkholderiales</taxon>
        <taxon>Comamonadaceae</taxon>
        <taxon>Comamonas</taxon>
    </lineage>
</organism>
<dbReference type="RefSeq" id="WP_286997051.1">
    <property type="nucleotide sequence ID" value="NZ_DALYTO010000002.1"/>
</dbReference>
<protein>
    <submittedName>
        <fullName evidence="2">TIGR04438 family Trp-rich protein</fullName>
    </submittedName>
</protein>
<keyword evidence="1" id="KW-0472">Membrane</keyword>
<comment type="caution">
    <text evidence="2">The sequence shown here is derived from an EMBL/GenBank/DDBJ whole genome shotgun (WGS) entry which is preliminary data.</text>
</comment>
<reference evidence="2 3" key="1">
    <citation type="submission" date="2024-08" db="EMBL/GenBank/DDBJ databases">
        <authorList>
            <person name="Feng Z."/>
            <person name="Ronholm J."/>
        </authorList>
    </citation>
    <scope>NUCLEOTIDE SEQUENCE [LARGE SCALE GENOMIC DNA]</scope>
    <source>
        <strain evidence="2 3">4-AB0-8</strain>
    </source>
</reference>